<proteinExistence type="predicted"/>
<reference evidence="1" key="2">
    <citation type="journal article" date="2015" name="Fish Shellfish Immunol.">
        <title>Early steps in the European eel (Anguilla anguilla)-Vibrio vulnificus interaction in the gills: Role of the RtxA13 toxin.</title>
        <authorList>
            <person name="Callol A."/>
            <person name="Pajuelo D."/>
            <person name="Ebbesson L."/>
            <person name="Teles M."/>
            <person name="MacKenzie S."/>
            <person name="Amaro C."/>
        </authorList>
    </citation>
    <scope>NUCLEOTIDE SEQUENCE</scope>
</reference>
<accession>A0A0E9R7A1</accession>
<name>A0A0E9R7A1_ANGAN</name>
<reference evidence="1" key="1">
    <citation type="submission" date="2014-11" db="EMBL/GenBank/DDBJ databases">
        <authorList>
            <person name="Amaro Gonzalez C."/>
        </authorList>
    </citation>
    <scope>NUCLEOTIDE SEQUENCE</scope>
</reference>
<organism evidence="1">
    <name type="scientific">Anguilla anguilla</name>
    <name type="common">European freshwater eel</name>
    <name type="synonym">Muraena anguilla</name>
    <dbReference type="NCBI Taxonomy" id="7936"/>
    <lineage>
        <taxon>Eukaryota</taxon>
        <taxon>Metazoa</taxon>
        <taxon>Chordata</taxon>
        <taxon>Craniata</taxon>
        <taxon>Vertebrata</taxon>
        <taxon>Euteleostomi</taxon>
        <taxon>Actinopterygii</taxon>
        <taxon>Neopterygii</taxon>
        <taxon>Teleostei</taxon>
        <taxon>Anguilliformes</taxon>
        <taxon>Anguillidae</taxon>
        <taxon>Anguilla</taxon>
    </lineage>
</organism>
<dbReference type="AlphaFoldDB" id="A0A0E9R7A1"/>
<dbReference type="EMBL" id="GBXM01084247">
    <property type="protein sequence ID" value="JAH24330.1"/>
    <property type="molecule type" value="Transcribed_RNA"/>
</dbReference>
<evidence type="ECO:0000313" key="1">
    <source>
        <dbReference type="EMBL" id="JAH24330.1"/>
    </source>
</evidence>
<protein>
    <submittedName>
        <fullName evidence="1">Uncharacterized protein</fullName>
    </submittedName>
</protein>
<sequence>MLWKCTVVLVRIDEELQRFLQFLNSKAATILVRYQKYEHTGTEPLVHTIQCVISNSLHAFRAGIPCQ</sequence>